<reference evidence="1" key="2">
    <citation type="journal article" date="2015" name="Data Brief">
        <title>Shoot transcriptome of the giant reed, Arundo donax.</title>
        <authorList>
            <person name="Barrero R.A."/>
            <person name="Guerrero F.D."/>
            <person name="Moolhuijzen P."/>
            <person name="Goolsby J.A."/>
            <person name="Tidwell J."/>
            <person name="Bellgard S.E."/>
            <person name="Bellgard M.I."/>
        </authorList>
    </citation>
    <scope>NUCLEOTIDE SEQUENCE</scope>
    <source>
        <tissue evidence="1">Shoot tissue taken approximately 20 cm above the soil surface</tissue>
    </source>
</reference>
<evidence type="ECO:0008006" key="2">
    <source>
        <dbReference type="Google" id="ProtNLM"/>
    </source>
</evidence>
<dbReference type="Pfam" id="PF20431">
    <property type="entry name" value="E_motif"/>
    <property type="match status" value="1"/>
</dbReference>
<dbReference type="AlphaFoldDB" id="A0A0A9FW27"/>
<dbReference type="EMBL" id="GBRH01182447">
    <property type="protein sequence ID" value="JAE15449.1"/>
    <property type="molecule type" value="Transcribed_RNA"/>
</dbReference>
<dbReference type="InterPro" id="IPR046848">
    <property type="entry name" value="E_motif"/>
</dbReference>
<protein>
    <recommendedName>
        <fullName evidence="2">Pentatricopeptide repeat-containing protein</fullName>
    </recommendedName>
</protein>
<evidence type="ECO:0000313" key="1">
    <source>
        <dbReference type="EMBL" id="JAE15449.1"/>
    </source>
</evidence>
<accession>A0A0A9FW27</accession>
<name>A0A0A9FW27_ARUDO</name>
<organism evidence="1">
    <name type="scientific">Arundo donax</name>
    <name type="common">Giant reed</name>
    <name type="synonym">Donax arundinaceus</name>
    <dbReference type="NCBI Taxonomy" id="35708"/>
    <lineage>
        <taxon>Eukaryota</taxon>
        <taxon>Viridiplantae</taxon>
        <taxon>Streptophyta</taxon>
        <taxon>Embryophyta</taxon>
        <taxon>Tracheophyta</taxon>
        <taxon>Spermatophyta</taxon>
        <taxon>Magnoliopsida</taxon>
        <taxon>Liliopsida</taxon>
        <taxon>Poales</taxon>
        <taxon>Poaceae</taxon>
        <taxon>PACMAD clade</taxon>
        <taxon>Arundinoideae</taxon>
        <taxon>Arundineae</taxon>
        <taxon>Arundo</taxon>
    </lineage>
</organism>
<proteinExistence type="predicted"/>
<reference evidence="1" key="1">
    <citation type="submission" date="2014-09" db="EMBL/GenBank/DDBJ databases">
        <authorList>
            <person name="Magalhaes I.L.F."/>
            <person name="Oliveira U."/>
            <person name="Santos F.R."/>
            <person name="Vidigal T.H.D.A."/>
            <person name="Brescovit A.D."/>
            <person name="Santos A.J."/>
        </authorList>
    </citation>
    <scope>NUCLEOTIDE SEQUENCE</scope>
    <source>
        <tissue evidence="1">Shoot tissue taken approximately 20 cm above the soil surface</tissue>
    </source>
</reference>
<sequence length="48" mass="5477">MNMYAEAGMWSEANEIRRLMKSRNVQKNPAYSWVQSGNKLQAFLVGNG</sequence>